<sequence length="129" mass="14777">MESSLEENFSLSKTANWGSDPESEVFGEVFLHALNEIGSVAYYREMGTEAVRMENRPSNIFNLIKVGVGIVNSIQLYNENSTEGDTERRVVVDFSDIEFEDTNKNIGEVDIRFFYTPLRNLNRKSEVRI</sequence>
<organism evidence="1 2">
    <name type="scientific">Leptospira phage LE3</name>
    <dbReference type="NCBI Taxonomy" id="2041382"/>
    <lineage>
        <taxon>Viruses</taxon>
        <taxon>Duplodnaviria</taxon>
        <taxon>Heunggongvirae</taxon>
        <taxon>Uroviricota</taxon>
        <taxon>Caudoviricetes</taxon>
        <taxon>Nylescharonvirus</taxon>
        <taxon>Nylescharonvirus LE3</taxon>
    </lineage>
</organism>
<protein>
    <submittedName>
        <fullName evidence="1">Uncharacterized protein</fullName>
    </submittedName>
</protein>
<evidence type="ECO:0000313" key="1">
    <source>
        <dbReference type="EMBL" id="ATN94952.1"/>
    </source>
</evidence>
<keyword evidence="2" id="KW-1185">Reference proteome</keyword>
<dbReference type="EMBL" id="MF974396">
    <property type="protein sequence ID" value="ATN94952.1"/>
    <property type="molecule type" value="Genomic_DNA"/>
</dbReference>
<proteinExistence type="predicted"/>
<dbReference type="RefSeq" id="YP_009835434.1">
    <property type="nucleotide sequence ID" value="NC_048678.1"/>
</dbReference>
<evidence type="ECO:0000313" key="2">
    <source>
        <dbReference type="Proteomes" id="UP000259602"/>
    </source>
</evidence>
<name>A0A343LE42_9CAUD</name>
<accession>A0A343LE42</accession>
<reference evidence="1 2" key="1">
    <citation type="journal article" date="2018" name="Sci. Rep.">
        <title>Characterization of LE3 and LE4, the only lytic phages known to infect the spirochete Leptospira.</title>
        <authorList>
            <person name="Schiettekatte O."/>
            <person name="Vincent A.T."/>
            <person name="Malosse C."/>
            <person name="Lechat P."/>
            <person name="Chamot-Rooke J."/>
            <person name="Veyrier F.J."/>
            <person name="Picardeau M."/>
            <person name="Bourhy P."/>
        </authorList>
    </citation>
    <scope>NUCLEOTIDE SEQUENCE [LARGE SCALE GENOMIC DNA]</scope>
</reference>
<dbReference type="KEGG" id="vg:55605506"/>
<dbReference type="Proteomes" id="UP000259602">
    <property type="component" value="Segment"/>
</dbReference>
<dbReference type="GeneID" id="55605506"/>